<protein>
    <submittedName>
        <fullName evidence="2">Uncharacterized protein</fullName>
    </submittedName>
</protein>
<feature type="compositionally biased region" description="Polar residues" evidence="1">
    <location>
        <begin position="34"/>
        <end position="48"/>
    </location>
</feature>
<dbReference type="EMBL" id="KB030659">
    <property type="protein sequence ID" value="ELK12804.1"/>
    <property type="molecule type" value="Genomic_DNA"/>
</dbReference>
<gene>
    <name evidence="2" type="ORF">PAL_GLEAN10004088</name>
</gene>
<keyword evidence="3" id="KW-1185">Reference proteome</keyword>
<feature type="compositionally biased region" description="Basic residues" evidence="1">
    <location>
        <begin position="1"/>
        <end position="11"/>
    </location>
</feature>
<evidence type="ECO:0000313" key="3">
    <source>
        <dbReference type="Proteomes" id="UP000010552"/>
    </source>
</evidence>
<feature type="region of interest" description="Disordered" evidence="1">
    <location>
        <begin position="1"/>
        <end position="49"/>
    </location>
</feature>
<dbReference type="AlphaFoldDB" id="L5KMB5"/>
<feature type="compositionally biased region" description="Basic and acidic residues" evidence="1">
    <location>
        <begin position="126"/>
        <end position="143"/>
    </location>
</feature>
<dbReference type="InParanoid" id="L5KMB5"/>
<proteinExistence type="predicted"/>
<sequence length="212" mass="22980">MDAKVFLRRAHRDTDRLKGSVPVTEPCHREAISSPPNGRANAQDNGKMQQEVFGLATILLSKLEKHSTPKQGKGTHRDGGAAASQRLNCEQGSENRPRGRGRPWSGGAGTEGPTGVQAGGRILRGHQREDCVPPERSKGPDKRQLVTRAENVYLSSTYNVLHQAMVKRSQGVSEVCSGVHGSQGPVLTRNSVRRASAFLEGSWEQSPRTGKN</sequence>
<name>L5KMB5_PTEAL</name>
<feature type="region of interest" description="Disordered" evidence="1">
    <location>
        <begin position="65"/>
        <end position="143"/>
    </location>
</feature>
<accession>L5KMB5</accession>
<evidence type="ECO:0000313" key="2">
    <source>
        <dbReference type="EMBL" id="ELK12804.1"/>
    </source>
</evidence>
<evidence type="ECO:0000256" key="1">
    <source>
        <dbReference type="SAM" id="MobiDB-lite"/>
    </source>
</evidence>
<reference evidence="3" key="1">
    <citation type="journal article" date="2013" name="Science">
        <title>Comparative analysis of bat genomes provides insight into the evolution of flight and immunity.</title>
        <authorList>
            <person name="Zhang G."/>
            <person name="Cowled C."/>
            <person name="Shi Z."/>
            <person name="Huang Z."/>
            <person name="Bishop-Lilly K.A."/>
            <person name="Fang X."/>
            <person name="Wynne J.W."/>
            <person name="Xiong Z."/>
            <person name="Baker M.L."/>
            <person name="Zhao W."/>
            <person name="Tachedjian M."/>
            <person name="Zhu Y."/>
            <person name="Zhou P."/>
            <person name="Jiang X."/>
            <person name="Ng J."/>
            <person name="Yang L."/>
            <person name="Wu L."/>
            <person name="Xiao J."/>
            <person name="Feng Y."/>
            <person name="Chen Y."/>
            <person name="Sun X."/>
            <person name="Zhang Y."/>
            <person name="Marsh G.A."/>
            <person name="Crameri G."/>
            <person name="Broder C.C."/>
            <person name="Frey K.G."/>
            <person name="Wang L.F."/>
            <person name="Wang J."/>
        </authorList>
    </citation>
    <scope>NUCLEOTIDE SEQUENCE [LARGE SCALE GENOMIC DNA]</scope>
</reference>
<dbReference type="Proteomes" id="UP000010552">
    <property type="component" value="Unassembled WGS sequence"/>
</dbReference>
<feature type="compositionally biased region" description="Polar residues" evidence="1">
    <location>
        <begin position="85"/>
        <end position="94"/>
    </location>
</feature>
<organism evidence="2 3">
    <name type="scientific">Pteropus alecto</name>
    <name type="common">Black flying fox</name>
    <dbReference type="NCBI Taxonomy" id="9402"/>
    <lineage>
        <taxon>Eukaryota</taxon>
        <taxon>Metazoa</taxon>
        <taxon>Chordata</taxon>
        <taxon>Craniata</taxon>
        <taxon>Vertebrata</taxon>
        <taxon>Euteleostomi</taxon>
        <taxon>Mammalia</taxon>
        <taxon>Eutheria</taxon>
        <taxon>Laurasiatheria</taxon>
        <taxon>Chiroptera</taxon>
        <taxon>Yinpterochiroptera</taxon>
        <taxon>Pteropodoidea</taxon>
        <taxon>Pteropodidae</taxon>
        <taxon>Pteropodinae</taxon>
        <taxon>Pteropus</taxon>
    </lineage>
</organism>